<organism evidence="1 2">
    <name type="scientific">Peronosclerospora sorghi</name>
    <dbReference type="NCBI Taxonomy" id="230839"/>
    <lineage>
        <taxon>Eukaryota</taxon>
        <taxon>Sar</taxon>
        <taxon>Stramenopiles</taxon>
        <taxon>Oomycota</taxon>
        <taxon>Peronosporomycetes</taxon>
        <taxon>Peronosporales</taxon>
        <taxon>Peronosporaceae</taxon>
        <taxon>Peronosclerospora</taxon>
    </lineage>
</organism>
<comment type="caution">
    <text evidence="1">The sequence shown here is derived from an EMBL/GenBank/DDBJ whole genome shotgun (WGS) entry which is preliminary data.</text>
</comment>
<accession>A0ACC0W845</accession>
<protein>
    <submittedName>
        <fullName evidence="1">Uncharacterized protein</fullName>
    </submittedName>
</protein>
<gene>
    <name evidence="1" type="ORF">PsorP6_007768</name>
</gene>
<name>A0ACC0W845_9STRA</name>
<proteinExistence type="predicted"/>
<evidence type="ECO:0000313" key="2">
    <source>
        <dbReference type="Proteomes" id="UP001163321"/>
    </source>
</evidence>
<reference evidence="1 2" key="1">
    <citation type="journal article" date="2022" name="bioRxiv">
        <title>The genome of the oomycete Peronosclerospora sorghi, a cosmopolitan pathogen of maize and sorghum, is inflated with dispersed pseudogenes.</title>
        <authorList>
            <person name="Fletcher K."/>
            <person name="Martin F."/>
            <person name="Isakeit T."/>
            <person name="Cavanaugh K."/>
            <person name="Magill C."/>
            <person name="Michelmore R."/>
        </authorList>
    </citation>
    <scope>NUCLEOTIDE SEQUENCE [LARGE SCALE GENOMIC DNA]</scope>
    <source>
        <strain evidence="1">P6</strain>
    </source>
</reference>
<sequence length="540" mass="58723">MEAKQDALVDVIRAIIGPRDMSREHILAILKQAGDDPNKAVDLFFQTEAANGIAPKVNDVEGSDEEEDKKDISCVETLALRQVVNIVDGASKCSAEGTPQAEELSGLLGEEVKRDIILTLLRRSRNNLQQTVEIDFSENRADADFDEGSDEEEEEVADAGKMSLSSNIESDTIPSSPSAHISVSKTVTSPTESDDAKISAPTIEEESLYGPGTFEVVISSSKFFWQIGNVFGRAVVQYVQPGGPAALAGIQKSDVLLAFRDIVLNEENCTAVVQHLSKKGVVVPSALRFRRALDPHSQSNPVIKENGLPKASSVSDTAKVFPHESDGDVEMTNVEVAPTDDPVEPKYGLQVLCHAIGAMQDAVAVTADDRLFPRVMDWNIEHQNGPLTHQQCSQINASVAAEACSRNKTFQDEICHFPAPFSAVPSLNQKKSEHVADTQVLKSSNFVRNEQTSWMRAHSRGPRKQLLSSAQPEPPSSEGFYLSPVILSSTNWQKRVEKSPMLTSATFIPSKTSILARKDKIAPSLAHSLLTGYGAKQLVR</sequence>
<dbReference type="EMBL" id="CM047582">
    <property type="protein sequence ID" value="KAI9914993.1"/>
    <property type="molecule type" value="Genomic_DNA"/>
</dbReference>
<evidence type="ECO:0000313" key="1">
    <source>
        <dbReference type="EMBL" id="KAI9914993.1"/>
    </source>
</evidence>
<keyword evidence="2" id="KW-1185">Reference proteome</keyword>
<dbReference type="Proteomes" id="UP001163321">
    <property type="component" value="Chromosome 3"/>
</dbReference>